<evidence type="ECO:0000259" key="2">
    <source>
        <dbReference type="PROSITE" id="PS50825"/>
    </source>
</evidence>
<dbReference type="PANTHER" id="PTHR24273:SF32">
    <property type="entry name" value="HYALIN"/>
    <property type="match status" value="1"/>
</dbReference>
<feature type="domain" description="HYR" evidence="2">
    <location>
        <begin position="11"/>
        <end position="93"/>
    </location>
</feature>
<reference evidence="4" key="1">
    <citation type="submission" date="2025-08" db="UniProtKB">
        <authorList>
            <consortium name="RefSeq"/>
        </authorList>
    </citation>
    <scope>IDENTIFICATION</scope>
    <source>
        <tissue evidence="4">Testes</tissue>
    </source>
</reference>
<evidence type="ECO:0000313" key="4">
    <source>
        <dbReference type="RefSeq" id="XP_006811415.1"/>
    </source>
</evidence>
<sequence length="276" mass="29060">MTMHIILLLYTDAESPVVNCPGNISQNTDPGASWANVTWNAANATENSGSDIDLYVSHDPGSHFSIGSTDVMYSAVDAYNNTGYCYFIVTVIDDGASWANVTWGAVNATDNSGSVSDLYVSHDPSSNFPIGSTIVTYSAVDAYNNTGYCSFIVSVIDAKSPVVICPADIWQNTDPGASWASVSWDFTNATDNSGSDIDLYLSHAPGSNFPIGSTIVTYFAVDAYNNTGYCSFSVTVIDAESPVVICPADILQNTDDGASCSNVTWGAVNATDNSGS</sequence>
<protein>
    <submittedName>
        <fullName evidence="4">Hyalin-like</fullName>
    </submittedName>
</protein>
<organism evidence="3 4">
    <name type="scientific">Saccoglossus kowalevskii</name>
    <name type="common">Acorn worm</name>
    <dbReference type="NCBI Taxonomy" id="10224"/>
    <lineage>
        <taxon>Eukaryota</taxon>
        <taxon>Metazoa</taxon>
        <taxon>Hemichordata</taxon>
        <taxon>Enteropneusta</taxon>
        <taxon>Harrimaniidae</taxon>
        <taxon>Saccoglossus</taxon>
    </lineage>
</organism>
<keyword evidence="1" id="KW-0677">Repeat</keyword>
<dbReference type="GeneID" id="102807888"/>
<feature type="domain" description="HYR" evidence="2">
    <location>
        <begin position="156"/>
        <end position="238"/>
    </location>
</feature>
<dbReference type="RefSeq" id="XP_006811415.1">
    <property type="nucleotide sequence ID" value="XM_006811352.1"/>
</dbReference>
<evidence type="ECO:0000256" key="1">
    <source>
        <dbReference type="ARBA" id="ARBA00022737"/>
    </source>
</evidence>
<feature type="non-terminal residue" evidence="4">
    <location>
        <position position="276"/>
    </location>
</feature>
<accession>A0ABM0LUH4</accession>
<dbReference type="Proteomes" id="UP000694865">
    <property type="component" value="Unplaced"/>
</dbReference>
<dbReference type="InterPro" id="IPR003410">
    <property type="entry name" value="HYR_dom"/>
</dbReference>
<dbReference type="PANTHER" id="PTHR24273">
    <property type="entry name" value="FI04643P-RELATED"/>
    <property type="match status" value="1"/>
</dbReference>
<gene>
    <name evidence="4" type="primary">LOC102807888</name>
</gene>
<dbReference type="PROSITE" id="PS50825">
    <property type="entry name" value="HYR"/>
    <property type="match status" value="2"/>
</dbReference>
<proteinExistence type="predicted"/>
<name>A0ABM0LUH4_SACKO</name>
<evidence type="ECO:0000313" key="3">
    <source>
        <dbReference type="Proteomes" id="UP000694865"/>
    </source>
</evidence>
<dbReference type="Pfam" id="PF02494">
    <property type="entry name" value="HYR"/>
    <property type="match status" value="3"/>
</dbReference>
<keyword evidence="3" id="KW-1185">Reference proteome</keyword>